<sequence length="532" mass="57362">MSSNELKRGRPSRSLSPASGGQENKKPRFDNREEEEEIESALGNVQEDAGSLFVDVENHGHDKANVEAAPPALRQPAAGLPRFLNEANEEDSFGKSALSPVVDGGEAAEVGSPPAVGEMPLLLGPGSPVPVPVAVAAQAMQALPSAEAEGQASQPLPAASPASPVVSPAVSPVASPEVLVILGPVIDLTGDSDDEEERAPAPPVAPVIIDLTSDTDDEEEAGPPQHPPQPNANSARARSPRSPTPLPDRRIALWREERRPFPGECILEPPAEAAIIAHRACYSSLWANGVPQIIIFCDGSVSGTDGREINGTTGGYGVVLRNPWASNDNNLAVPGHSGRTQGSACSPVLSGFVWRSRFAVKSWSYSKMYSSSEAEAGAVAQSVLVALKLMEYYRPESAMIQIFTDSHEVWSRIKHGLNHKPWRLSVRHISPVMRAIVWMAYRLIGLGADLKIRWNPRRCAIGPDLADDAAGRHSEITRAEKLEFDQRNLPLRERDRILLSLHEEVGEAVRSREMFGPDEMPEVPVDWFHVGP</sequence>
<evidence type="ECO:0000256" key="1">
    <source>
        <dbReference type="SAM" id="MobiDB-lite"/>
    </source>
</evidence>
<comment type="caution">
    <text evidence="2">The sequence shown here is derived from an EMBL/GenBank/DDBJ whole genome shotgun (WGS) entry which is preliminary data.</text>
</comment>
<organism evidence="2 3">
    <name type="scientific">Sordaria brevicollis</name>
    <dbReference type="NCBI Taxonomy" id="83679"/>
    <lineage>
        <taxon>Eukaryota</taxon>
        <taxon>Fungi</taxon>
        <taxon>Dikarya</taxon>
        <taxon>Ascomycota</taxon>
        <taxon>Pezizomycotina</taxon>
        <taxon>Sordariomycetes</taxon>
        <taxon>Sordariomycetidae</taxon>
        <taxon>Sordariales</taxon>
        <taxon>Sordariaceae</taxon>
        <taxon>Sordaria</taxon>
    </lineage>
</organism>
<feature type="region of interest" description="Disordered" evidence="1">
    <location>
        <begin position="1"/>
        <end position="113"/>
    </location>
</feature>
<dbReference type="InterPro" id="IPR036397">
    <property type="entry name" value="RNaseH_sf"/>
</dbReference>
<dbReference type="GO" id="GO:0003676">
    <property type="term" value="F:nucleic acid binding"/>
    <property type="evidence" value="ECO:0007669"/>
    <property type="project" value="InterPro"/>
</dbReference>
<dbReference type="EMBL" id="JAUTDP010000009">
    <property type="protein sequence ID" value="KAK3396609.1"/>
    <property type="molecule type" value="Genomic_DNA"/>
</dbReference>
<reference evidence="2" key="2">
    <citation type="submission" date="2023-07" db="EMBL/GenBank/DDBJ databases">
        <authorList>
            <consortium name="Lawrence Berkeley National Laboratory"/>
            <person name="Haridas S."/>
            <person name="Hensen N."/>
            <person name="Bonometti L."/>
            <person name="Westerberg I."/>
            <person name="Brannstrom I.O."/>
            <person name="Guillou S."/>
            <person name="Cros-Aarteil S."/>
            <person name="Calhoun S."/>
            <person name="Kuo A."/>
            <person name="Mondo S."/>
            <person name="Pangilinan J."/>
            <person name="Riley R."/>
            <person name="LaButti K."/>
            <person name="Andreopoulos B."/>
            <person name="Lipzen A."/>
            <person name="Chen C."/>
            <person name="Yanf M."/>
            <person name="Daum C."/>
            <person name="Ng V."/>
            <person name="Clum A."/>
            <person name="Steindorff A."/>
            <person name="Ohm R."/>
            <person name="Martin F."/>
            <person name="Silar P."/>
            <person name="Natvig D."/>
            <person name="Lalanne C."/>
            <person name="Gautier V."/>
            <person name="Ament-velasquez S.L."/>
            <person name="Kruys A."/>
            <person name="Hutchinson M.I."/>
            <person name="Powell A.J."/>
            <person name="Barry K."/>
            <person name="Miller A.N."/>
            <person name="Grigoriev I.V."/>
            <person name="Debuchy R."/>
            <person name="Gladieux P."/>
            <person name="Thoren M.H."/>
            <person name="Johannesson H."/>
        </authorList>
    </citation>
    <scope>NUCLEOTIDE SEQUENCE</scope>
    <source>
        <strain evidence="2">FGSC 1904</strain>
    </source>
</reference>
<evidence type="ECO:0000313" key="2">
    <source>
        <dbReference type="EMBL" id="KAK3396609.1"/>
    </source>
</evidence>
<feature type="region of interest" description="Disordered" evidence="1">
    <location>
        <begin position="215"/>
        <end position="247"/>
    </location>
</feature>
<dbReference type="Gene3D" id="3.30.420.10">
    <property type="entry name" value="Ribonuclease H-like superfamily/Ribonuclease H"/>
    <property type="match status" value="1"/>
</dbReference>
<feature type="compositionally biased region" description="Basic and acidic residues" evidence="1">
    <location>
        <begin position="56"/>
        <end position="65"/>
    </location>
</feature>
<proteinExistence type="predicted"/>
<evidence type="ECO:0000313" key="3">
    <source>
        <dbReference type="Proteomes" id="UP001281003"/>
    </source>
</evidence>
<accession>A0AAE0UAN8</accession>
<feature type="compositionally biased region" description="Polar residues" evidence="1">
    <location>
        <begin position="13"/>
        <end position="22"/>
    </location>
</feature>
<keyword evidence="3" id="KW-1185">Reference proteome</keyword>
<dbReference type="AlphaFoldDB" id="A0AAE0UAN8"/>
<feature type="region of interest" description="Disordered" evidence="1">
    <location>
        <begin position="146"/>
        <end position="169"/>
    </location>
</feature>
<reference evidence="2" key="1">
    <citation type="journal article" date="2023" name="Mol. Phylogenet. Evol.">
        <title>Genome-scale phylogeny and comparative genomics of the fungal order Sordariales.</title>
        <authorList>
            <person name="Hensen N."/>
            <person name="Bonometti L."/>
            <person name="Westerberg I."/>
            <person name="Brannstrom I.O."/>
            <person name="Guillou S."/>
            <person name="Cros-Aarteil S."/>
            <person name="Calhoun S."/>
            <person name="Haridas S."/>
            <person name="Kuo A."/>
            <person name="Mondo S."/>
            <person name="Pangilinan J."/>
            <person name="Riley R."/>
            <person name="LaButti K."/>
            <person name="Andreopoulos B."/>
            <person name="Lipzen A."/>
            <person name="Chen C."/>
            <person name="Yan M."/>
            <person name="Daum C."/>
            <person name="Ng V."/>
            <person name="Clum A."/>
            <person name="Steindorff A."/>
            <person name="Ohm R.A."/>
            <person name="Martin F."/>
            <person name="Silar P."/>
            <person name="Natvig D.O."/>
            <person name="Lalanne C."/>
            <person name="Gautier V."/>
            <person name="Ament-Velasquez S.L."/>
            <person name="Kruys A."/>
            <person name="Hutchinson M.I."/>
            <person name="Powell A.J."/>
            <person name="Barry K."/>
            <person name="Miller A.N."/>
            <person name="Grigoriev I.V."/>
            <person name="Debuchy R."/>
            <person name="Gladieux P."/>
            <person name="Hiltunen Thoren M."/>
            <person name="Johannesson H."/>
        </authorList>
    </citation>
    <scope>NUCLEOTIDE SEQUENCE</scope>
    <source>
        <strain evidence="2">FGSC 1904</strain>
    </source>
</reference>
<dbReference type="Proteomes" id="UP001281003">
    <property type="component" value="Unassembled WGS sequence"/>
</dbReference>
<gene>
    <name evidence="2" type="ORF">B0T20DRAFT_502062</name>
</gene>
<name>A0AAE0UAN8_SORBR</name>
<protein>
    <submittedName>
        <fullName evidence="2">Uncharacterized protein</fullName>
    </submittedName>
</protein>